<evidence type="ECO:0000313" key="2">
    <source>
        <dbReference type="Proteomes" id="UP001172708"/>
    </source>
</evidence>
<reference evidence="1" key="1">
    <citation type="submission" date="2023-06" db="EMBL/GenBank/DDBJ databases">
        <title>Egi l300058.</title>
        <authorList>
            <person name="Gao L."/>
            <person name="Fang B.-Z."/>
            <person name="Li W.-J."/>
        </authorList>
    </citation>
    <scope>NUCLEOTIDE SEQUENCE</scope>
    <source>
        <strain evidence="1">EGI L300058</strain>
    </source>
</reference>
<keyword evidence="2" id="KW-1185">Reference proteome</keyword>
<name>A0ABT8GKE3_9MICO</name>
<comment type="caution">
    <text evidence="1">The sequence shown here is derived from an EMBL/GenBank/DDBJ whole genome shotgun (WGS) entry which is preliminary data.</text>
</comment>
<accession>A0ABT8GKE3</accession>
<dbReference type="EMBL" id="JAUHQA010000051">
    <property type="protein sequence ID" value="MDN4481905.1"/>
    <property type="molecule type" value="Genomic_DNA"/>
</dbReference>
<gene>
    <name evidence="1" type="ORF">QQX02_13320</name>
</gene>
<dbReference type="Pfam" id="PF11387">
    <property type="entry name" value="DUF2795"/>
    <property type="match status" value="1"/>
</dbReference>
<evidence type="ECO:0000313" key="1">
    <source>
        <dbReference type="EMBL" id="MDN4481905.1"/>
    </source>
</evidence>
<dbReference type="InterPro" id="IPR021527">
    <property type="entry name" value="DUF2795"/>
</dbReference>
<organism evidence="1 2">
    <name type="scientific">Demequina muriae</name>
    <dbReference type="NCBI Taxonomy" id="3051664"/>
    <lineage>
        <taxon>Bacteria</taxon>
        <taxon>Bacillati</taxon>
        <taxon>Actinomycetota</taxon>
        <taxon>Actinomycetes</taxon>
        <taxon>Micrococcales</taxon>
        <taxon>Demequinaceae</taxon>
        <taxon>Demequina</taxon>
    </lineage>
</organism>
<protein>
    <submittedName>
        <fullName evidence="1">DUF2795 domain-containing protein</fullName>
    </submittedName>
</protein>
<dbReference type="Proteomes" id="UP001172708">
    <property type="component" value="Unassembled WGS sequence"/>
</dbReference>
<sequence length="68" mass="7506">MTRGLGGNSPANVQKYLSGVNYPAEKQDLVEAARRNDAPDEVMQTIRKLPEDHYGGPQDVMKGYGEIE</sequence>
<proteinExistence type="predicted"/>